<dbReference type="GO" id="GO:0005576">
    <property type="term" value="C:extracellular region"/>
    <property type="evidence" value="ECO:0007669"/>
    <property type="project" value="InterPro"/>
</dbReference>
<keyword evidence="3" id="KW-1185">Reference proteome</keyword>
<dbReference type="InterPro" id="IPR002557">
    <property type="entry name" value="Chitin-bd_dom"/>
</dbReference>
<dbReference type="InterPro" id="IPR036508">
    <property type="entry name" value="Chitin-bd_dom_sf"/>
</dbReference>
<dbReference type="RefSeq" id="XP_030372160.1">
    <property type="nucleotide sequence ID" value="XM_030516300.1"/>
</dbReference>
<reference evidence="4" key="1">
    <citation type="submission" date="2025-08" db="UniProtKB">
        <authorList>
            <consortium name="RefSeq"/>
        </authorList>
    </citation>
    <scope>IDENTIFICATION</scope>
    <source>
        <strain evidence="4">11010-0011.00</strain>
        <tissue evidence="4">Whole body</tissue>
    </source>
</reference>
<accession>A0A6J2T9Z6</accession>
<dbReference type="GeneID" id="115622377"/>
<name>A0A6J2T9Z6_DROLE</name>
<gene>
    <name evidence="4" type="primary">LOC115622377</name>
</gene>
<feature type="chain" id="PRO_5026744461" evidence="1">
    <location>
        <begin position="22"/>
        <end position="177"/>
    </location>
</feature>
<feature type="domain" description="Chitin-binding type-2" evidence="2">
    <location>
        <begin position="108"/>
        <end position="177"/>
    </location>
</feature>
<sequence>MKFRNSLLLALLSLACWSVEGQIACGQCTPSGHSCVSRTQYVSCNDGIIDPNAEVMSCADDELCVATSLLNVICVPKCVLDYVRYDATCANEEQPTSTSPRPSEEERQQACIDQLAGAEPTSYFFALNPLDPQCRTYIYCEKDIRDNWKALYLPCPANKFFNLATQVCQETVPAGCE</sequence>
<dbReference type="PROSITE" id="PS51257">
    <property type="entry name" value="PROKAR_LIPOPROTEIN"/>
    <property type="match status" value="1"/>
</dbReference>
<dbReference type="PROSITE" id="PS50940">
    <property type="entry name" value="CHIT_BIND_II"/>
    <property type="match status" value="1"/>
</dbReference>
<dbReference type="SUPFAM" id="SSF57625">
    <property type="entry name" value="Invertebrate chitin-binding proteins"/>
    <property type="match status" value="1"/>
</dbReference>
<organism evidence="3 4">
    <name type="scientific">Drosophila lebanonensis</name>
    <name type="common">Fruit fly</name>
    <name type="synonym">Scaptodrosophila lebanonensis</name>
    <dbReference type="NCBI Taxonomy" id="7225"/>
    <lineage>
        <taxon>Eukaryota</taxon>
        <taxon>Metazoa</taxon>
        <taxon>Ecdysozoa</taxon>
        <taxon>Arthropoda</taxon>
        <taxon>Hexapoda</taxon>
        <taxon>Insecta</taxon>
        <taxon>Pterygota</taxon>
        <taxon>Neoptera</taxon>
        <taxon>Endopterygota</taxon>
        <taxon>Diptera</taxon>
        <taxon>Brachycera</taxon>
        <taxon>Muscomorpha</taxon>
        <taxon>Ephydroidea</taxon>
        <taxon>Drosophilidae</taxon>
        <taxon>Scaptodrosophila</taxon>
    </lineage>
</organism>
<evidence type="ECO:0000259" key="2">
    <source>
        <dbReference type="PROSITE" id="PS50940"/>
    </source>
</evidence>
<keyword evidence="1" id="KW-0732">Signal</keyword>
<protein>
    <submittedName>
        <fullName evidence="4">Uncharacterized protein LOC115622377</fullName>
    </submittedName>
</protein>
<dbReference type="AlphaFoldDB" id="A0A6J2T9Z6"/>
<evidence type="ECO:0000313" key="3">
    <source>
        <dbReference type="Proteomes" id="UP000504634"/>
    </source>
</evidence>
<dbReference type="Proteomes" id="UP000504634">
    <property type="component" value="Unplaced"/>
</dbReference>
<dbReference type="OrthoDB" id="7987789at2759"/>
<feature type="signal peptide" evidence="1">
    <location>
        <begin position="1"/>
        <end position="21"/>
    </location>
</feature>
<proteinExistence type="predicted"/>
<evidence type="ECO:0000256" key="1">
    <source>
        <dbReference type="SAM" id="SignalP"/>
    </source>
</evidence>
<evidence type="ECO:0000313" key="4">
    <source>
        <dbReference type="RefSeq" id="XP_030372160.1"/>
    </source>
</evidence>
<dbReference type="GO" id="GO:0008061">
    <property type="term" value="F:chitin binding"/>
    <property type="evidence" value="ECO:0007669"/>
    <property type="project" value="InterPro"/>
</dbReference>